<accession>A0ABV1Y3N2</accession>
<proteinExistence type="predicted"/>
<organism evidence="1 2">
    <name type="scientific">Streptomyces lanatus</name>
    <dbReference type="NCBI Taxonomy" id="66900"/>
    <lineage>
        <taxon>Bacteria</taxon>
        <taxon>Bacillati</taxon>
        <taxon>Actinomycetota</taxon>
        <taxon>Actinomycetes</taxon>
        <taxon>Kitasatosporales</taxon>
        <taxon>Streptomycetaceae</taxon>
        <taxon>Streptomyces</taxon>
    </lineage>
</organism>
<dbReference type="SUPFAM" id="SSF50129">
    <property type="entry name" value="GroES-like"/>
    <property type="match status" value="1"/>
</dbReference>
<dbReference type="Gene3D" id="3.90.180.10">
    <property type="entry name" value="Medium-chain alcohol dehydrogenases, catalytic domain"/>
    <property type="match status" value="1"/>
</dbReference>
<sequence>MSVQTQAAVIRGKGAVELEDVLVRNPGADEVLVRIESSGICRTDLESLPLVAGALAVASGPTRVMALPAVEQLLDRVGLGLVDDDQGGSA</sequence>
<keyword evidence="2" id="KW-1185">Reference proteome</keyword>
<protein>
    <recommendedName>
        <fullName evidence="3">Alcohol dehydrogenase</fullName>
    </recommendedName>
</protein>
<reference evidence="1 2" key="1">
    <citation type="submission" date="2024-06" db="EMBL/GenBank/DDBJ databases">
        <title>The Natural Products Discovery Center: Release of the First 8490 Sequenced Strains for Exploring Actinobacteria Biosynthetic Diversity.</title>
        <authorList>
            <person name="Kalkreuter E."/>
            <person name="Kautsar S.A."/>
            <person name="Yang D."/>
            <person name="Bader C.D."/>
            <person name="Teijaro C.N."/>
            <person name="Fluegel L."/>
            <person name="Davis C.M."/>
            <person name="Simpson J.R."/>
            <person name="Lauterbach L."/>
            <person name="Steele A.D."/>
            <person name="Gui C."/>
            <person name="Meng S."/>
            <person name="Li G."/>
            <person name="Viehrig K."/>
            <person name="Ye F."/>
            <person name="Su P."/>
            <person name="Kiefer A.F."/>
            <person name="Nichols A."/>
            <person name="Cepeda A.J."/>
            <person name="Yan W."/>
            <person name="Fan B."/>
            <person name="Jiang Y."/>
            <person name="Adhikari A."/>
            <person name="Zheng C.-J."/>
            <person name="Schuster L."/>
            <person name="Cowan T.M."/>
            <person name="Smanski M.J."/>
            <person name="Chevrette M.G."/>
            <person name="De Carvalho L.P.S."/>
            <person name="Shen B."/>
        </authorList>
    </citation>
    <scope>NUCLEOTIDE SEQUENCE [LARGE SCALE GENOMIC DNA]</scope>
    <source>
        <strain evidence="1 2">NPDC000155</strain>
    </source>
</reference>
<evidence type="ECO:0008006" key="3">
    <source>
        <dbReference type="Google" id="ProtNLM"/>
    </source>
</evidence>
<dbReference type="RefSeq" id="WP_190075285.1">
    <property type="nucleotide sequence ID" value="NZ_BNBM01000023.1"/>
</dbReference>
<dbReference type="InterPro" id="IPR011032">
    <property type="entry name" value="GroES-like_sf"/>
</dbReference>
<dbReference type="Proteomes" id="UP001486207">
    <property type="component" value="Unassembled WGS sequence"/>
</dbReference>
<name>A0ABV1Y3N2_9ACTN</name>
<dbReference type="EMBL" id="JBEPFB010000024">
    <property type="protein sequence ID" value="MER7378467.1"/>
    <property type="molecule type" value="Genomic_DNA"/>
</dbReference>
<gene>
    <name evidence="1" type="ORF">ABT384_38245</name>
</gene>
<evidence type="ECO:0000313" key="1">
    <source>
        <dbReference type="EMBL" id="MER7378467.1"/>
    </source>
</evidence>
<evidence type="ECO:0000313" key="2">
    <source>
        <dbReference type="Proteomes" id="UP001486207"/>
    </source>
</evidence>
<comment type="caution">
    <text evidence="1">The sequence shown here is derived from an EMBL/GenBank/DDBJ whole genome shotgun (WGS) entry which is preliminary data.</text>
</comment>